<protein>
    <submittedName>
        <fullName evidence="4">LALA0S02e03070g1_1</fullName>
    </submittedName>
</protein>
<dbReference type="SUPFAM" id="SSF52540">
    <property type="entry name" value="P-loop containing nucleoside triphosphate hydrolases"/>
    <property type="match status" value="1"/>
</dbReference>
<dbReference type="GO" id="GO:0002098">
    <property type="term" value="P:tRNA wobble uridine modification"/>
    <property type="evidence" value="ECO:0007669"/>
    <property type="project" value="EnsemblFungi"/>
</dbReference>
<dbReference type="AlphaFoldDB" id="A0A0C7N2Z9"/>
<dbReference type="GO" id="GO:0005524">
    <property type="term" value="F:ATP binding"/>
    <property type="evidence" value="ECO:0007669"/>
    <property type="project" value="UniProtKB-KW"/>
</dbReference>
<dbReference type="InterPro" id="IPR013641">
    <property type="entry name" value="KTI12/PSTK"/>
</dbReference>
<dbReference type="EMBL" id="LN736361">
    <property type="protein sequence ID" value="CEP60937.1"/>
    <property type="molecule type" value="Genomic_DNA"/>
</dbReference>
<name>A0A0C7N2Z9_9SACH</name>
<comment type="similarity">
    <text evidence="3">Belongs to the KTI12 family.</text>
</comment>
<keyword evidence="1" id="KW-0547">Nucleotide-binding</keyword>
<dbReference type="PANTHER" id="PTHR12435">
    <property type="match status" value="1"/>
</dbReference>
<dbReference type="Gene3D" id="3.40.50.300">
    <property type="entry name" value="P-loop containing nucleotide triphosphate hydrolases"/>
    <property type="match status" value="1"/>
</dbReference>
<evidence type="ECO:0000256" key="1">
    <source>
        <dbReference type="ARBA" id="ARBA00022741"/>
    </source>
</evidence>
<organism evidence="4 5">
    <name type="scientific">Lachancea lanzarotensis</name>
    <dbReference type="NCBI Taxonomy" id="1245769"/>
    <lineage>
        <taxon>Eukaryota</taxon>
        <taxon>Fungi</taxon>
        <taxon>Dikarya</taxon>
        <taxon>Ascomycota</taxon>
        <taxon>Saccharomycotina</taxon>
        <taxon>Saccharomycetes</taxon>
        <taxon>Saccharomycetales</taxon>
        <taxon>Saccharomycetaceae</taxon>
        <taxon>Lachancea</taxon>
    </lineage>
</organism>
<dbReference type="STRING" id="1245769.A0A0C7N2Z9"/>
<dbReference type="Proteomes" id="UP000054304">
    <property type="component" value="Unassembled WGS sequence"/>
</dbReference>
<sequence>MPLVLLSGYPSCGKSSKTQELCALLENKIKQEPELDKYSLVCHSDESLGIKHTDYVTSQDEKKLRSKIISAVKRDLSRQKIVIVDSLNYIKGLRYQLHCETKNLMTTYCLVHVMCPSAKLLEWNKSTVDGRIPWDNELLNQLIQRYEEPNPQTRWDSPLISVLADEDTMESLADPIFKALFPQLYKKNNDRETEKLLNSLKPNNATILKPATQSNSLQVLDAETTVIVKKFLAALQSNVVSGAKRIIISDVQDINDDRCLFVEVPSQGVTVAQLQRIRRQFVAMNRLRSLEQERIAPLFVEYLNKNLRSE</sequence>
<evidence type="ECO:0000256" key="3">
    <source>
        <dbReference type="ARBA" id="ARBA00025768"/>
    </source>
</evidence>
<keyword evidence="5" id="KW-1185">Reference proteome</keyword>
<dbReference type="GO" id="GO:0005737">
    <property type="term" value="C:cytoplasm"/>
    <property type="evidence" value="ECO:0007669"/>
    <property type="project" value="EnsemblFungi"/>
</dbReference>
<dbReference type="HOGENOM" id="CLU_027147_2_0_1"/>
<gene>
    <name evidence="4" type="ORF">LALA0_S02e03070g</name>
</gene>
<dbReference type="GO" id="GO:0006357">
    <property type="term" value="P:regulation of transcription by RNA polymerase II"/>
    <property type="evidence" value="ECO:0007669"/>
    <property type="project" value="EnsemblFungi"/>
</dbReference>
<dbReference type="OrthoDB" id="9972657at2759"/>
<evidence type="ECO:0000313" key="4">
    <source>
        <dbReference type="EMBL" id="CEP60937.1"/>
    </source>
</evidence>
<evidence type="ECO:0000313" key="5">
    <source>
        <dbReference type="Proteomes" id="UP000054304"/>
    </source>
</evidence>
<keyword evidence="2" id="KW-0067">ATP-binding</keyword>
<accession>A0A0C7N2Z9</accession>
<reference evidence="4 5" key="1">
    <citation type="submission" date="2014-12" db="EMBL/GenBank/DDBJ databases">
        <authorList>
            <person name="Neuveglise Cecile"/>
        </authorList>
    </citation>
    <scope>NUCLEOTIDE SEQUENCE [LARGE SCALE GENOMIC DNA]</scope>
    <source>
        <strain evidence="4 5">CBS 12615</strain>
    </source>
</reference>
<dbReference type="InterPro" id="IPR027417">
    <property type="entry name" value="P-loop_NTPase"/>
</dbReference>
<dbReference type="Pfam" id="PF08433">
    <property type="entry name" value="KTI12"/>
    <property type="match status" value="1"/>
</dbReference>
<dbReference type="GeneID" id="34684348"/>
<dbReference type="GO" id="GO:0003682">
    <property type="term" value="F:chromatin binding"/>
    <property type="evidence" value="ECO:0007669"/>
    <property type="project" value="EnsemblFungi"/>
</dbReference>
<proteinExistence type="inferred from homology"/>
<dbReference type="GO" id="GO:0005634">
    <property type="term" value="C:nucleus"/>
    <property type="evidence" value="ECO:0007669"/>
    <property type="project" value="EnsemblFungi"/>
</dbReference>
<evidence type="ECO:0000256" key="2">
    <source>
        <dbReference type="ARBA" id="ARBA00022840"/>
    </source>
</evidence>
<dbReference type="RefSeq" id="XP_022627175.1">
    <property type="nucleotide sequence ID" value="XM_022773672.1"/>
</dbReference>